<organism evidence="8 9">
    <name type="scientific">Candidatus Methanoperedens nitratireducens</name>
    <dbReference type="NCBI Taxonomy" id="1392998"/>
    <lineage>
        <taxon>Archaea</taxon>
        <taxon>Methanobacteriati</taxon>
        <taxon>Methanobacteriota</taxon>
        <taxon>Stenosarchaea group</taxon>
        <taxon>Methanomicrobia</taxon>
        <taxon>Methanosarcinales</taxon>
        <taxon>ANME-2 cluster</taxon>
        <taxon>Candidatus Methanoperedentaceae</taxon>
        <taxon>Candidatus Methanoperedens</taxon>
    </lineage>
</organism>
<dbReference type="AlphaFoldDB" id="A0A0P8DXY1"/>
<dbReference type="GO" id="GO:0022904">
    <property type="term" value="P:respiratory electron transport chain"/>
    <property type="evidence" value="ECO:0007669"/>
    <property type="project" value="InterPro"/>
</dbReference>
<dbReference type="InterPro" id="IPR016174">
    <property type="entry name" value="Di-haem_cyt_TM"/>
</dbReference>
<evidence type="ECO:0000256" key="2">
    <source>
        <dbReference type="ARBA" id="ARBA00022475"/>
    </source>
</evidence>
<evidence type="ECO:0000259" key="7">
    <source>
        <dbReference type="Pfam" id="PF01292"/>
    </source>
</evidence>
<dbReference type="Pfam" id="PF01292">
    <property type="entry name" value="Ni_hydr_CYTB"/>
    <property type="match status" value="1"/>
</dbReference>
<accession>A0A0P8DXY1</accession>
<dbReference type="InterPro" id="IPR051817">
    <property type="entry name" value="FDH_cytochrome_b556_subunit"/>
</dbReference>
<feature type="transmembrane region" description="Helical" evidence="6">
    <location>
        <begin position="12"/>
        <end position="34"/>
    </location>
</feature>
<feature type="transmembrane region" description="Helical" evidence="6">
    <location>
        <begin position="149"/>
        <end position="168"/>
    </location>
</feature>
<dbReference type="PANTHER" id="PTHR30074:SF6">
    <property type="entry name" value="FORMATE DEHYDROGENASE GAMMA SUBUNIT"/>
    <property type="match status" value="1"/>
</dbReference>
<feature type="transmembrane region" description="Helical" evidence="6">
    <location>
        <begin position="111"/>
        <end position="129"/>
    </location>
</feature>
<dbReference type="GO" id="GO:0009326">
    <property type="term" value="C:formate dehydrogenase complex"/>
    <property type="evidence" value="ECO:0007669"/>
    <property type="project" value="TreeGrafter"/>
</dbReference>
<evidence type="ECO:0000313" key="9">
    <source>
        <dbReference type="Proteomes" id="UP000050360"/>
    </source>
</evidence>
<evidence type="ECO:0000256" key="5">
    <source>
        <dbReference type="ARBA" id="ARBA00023136"/>
    </source>
</evidence>
<dbReference type="SUPFAM" id="SSF81342">
    <property type="entry name" value="Transmembrane di-heme cytochromes"/>
    <property type="match status" value="1"/>
</dbReference>
<dbReference type="Gene3D" id="1.20.950.20">
    <property type="entry name" value="Transmembrane di-heme cytochromes, Chain C"/>
    <property type="match status" value="1"/>
</dbReference>
<keyword evidence="4 6" id="KW-1133">Transmembrane helix</keyword>
<dbReference type="GO" id="GO:0036397">
    <property type="term" value="F:formate dehydrogenase (quinone) activity"/>
    <property type="evidence" value="ECO:0007669"/>
    <property type="project" value="TreeGrafter"/>
</dbReference>
<dbReference type="PANTHER" id="PTHR30074">
    <property type="entry name" value="FORMATE DEHYDROGENASE, NITRATE-INDUCIBLE, CYTOCHROME B556 FDN SUBUNIT"/>
    <property type="match status" value="1"/>
</dbReference>
<proteinExistence type="predicted"/>
<keyword evidence="3 6" id="KW-0812">Transmembrane</keyword>
<feature type="domain" description="Cytochrome b561 bacterial/Ni-hydrogenase" evidence="7">
    <location>
        <begin position="5"/>
        <end position="169"/>
    </location>
</feature>
<evidence type="ECO:0000313" key="8">
    <source>
        <dbReference type="EMBL" id="KPQ42587.1"/>
    </source>
</evidence>
<feature type="transmembrane region" description="Helical" evidence="6">
    <location>
        <begin position="46"/>
        <end position="66"/>
    </location>
</feature>
<dbReference type="InterPro" id="IPR011577">
    <property type="entry name" value="Cyt_b561_bac/Ni-Hgenase"/>
</dbReference>
<reference evidence="8 9" key="1">
    <citation type="submission" date="2015-09" db="EMBL/GenBank/DDBJ databases">
        <title>A metagenomics-based metabolic model of nitrate-dependent anaerobic oxidation of methane by Methanoperedens-like archaea.</title>
        <authorList>
            <person name="Arshad A."/>
            <person name="Speth D.R."/>
            <person name="De Graaf R.M."/>
            <person name="Op Den Camp H.J."/>
            <person name="Jetten M.S."/>
            <person name="Welte C.U."/>
        </authorList>
    </citation>
    <scope>NUCLEOTIDE SEQUENCE [LARGE SCALE GENOMIC DNA]</scope>
</reference>
<evidence type="ECO:0000256" key="6">
    <source>
        <dbReference type="SAM" id="Phobius"/>
    </source>
</evidence>
<sequence>MKILRFDISSRLLHWSHALFFFWLLITGIALFFTPKSLLGDPFIKMVHLYASLPFILLPLIIYLRASISTRNDIKELMEWRRDDLHWFIELFKMNKTDVPGKFNAGQKANFLFVLLLIIGFSLTGFIVWMKSMFSRSFVELNFIIHDSLAILSILLLAGHITLAVYYSESLKCIIYGKIDAAWAKEHYPNWFLKERRG</sequence>
<name>A0A0P8DXY1_9EURY</name>
<dbReference type="Proteomes" id="UP000050360">
    <property type="component" value="Unassembled WGS sequence"/>
</dbReference>
<protein>
    <submittedName>
        <fullName evidence="8">Formate dehydrogenase-N subunit gamma</fullName>
    </submittedName>
</protein>
<comment type="caution">
    <text evidence="8">The sequence shown here is derived from an EMBL/GenBank/DDBJ whole genome shotgun (WGS) entry which is preliminary data.</text>
</comment>
<dbReference type="EMBL" id="LKCM01000219">
    <property type="protein sequence ID" value="KPQ42587.1"/>
    <property type="molecule type" value="Genomic_DNA"/>
</dbReference>
<dbReference type="GO" id="GO:0005886">
    <property type="term" value="C:plasma membrane"/>
    <property type="evidence" value="ECO:0007669"/>
    <property type="project" value="UniProtKB-SubCell"/>
</dbReference>
<gene>
    <name evidence="8" type="ORF">MPEBLZ_02861</name>
</gene>
<evidence type="ECO:0000256" key="1">
    <source>
        <dbReference type="ARBA" id="ARBA00004651"/>
    </source>
</evidence>
<evidence type="ECO:0000256" key="3">
    <source>
        <dbReference type="ARBA" id="ARBA00022692"/>
    </source>
</evidence>
<dbReference type="GO" id="GO:0015944">
    <property type="term" value="P:formate oxidation"/>
    <property type="evidence" value="ECO:0007669"/>
    <property type="project" value="TreeGrafter"/>
</dbReference>
<keyword evidence="5 6" id="KW-0472">Membrane</keyword>
<dbReference type="GO" id="GO:0009055">
    <property type="term" value="F:electron transfer activity"/>
    <property type="evidence" value="ECO:0007669"/>
    <property type="project" value="InterPro"/>
</dbReference>
<comment type="subcellular location">
    <subcellularLocation>
        <location evidence="1">Cell membrane</location>
        <topology evidence="1">Multi-pass membrane protein</topology>
    </subcellularLocation>
</comment>
<keyword evidence="2" id="KW-1003">Cell membrane</keyword>
<dbReference type="GO" id="GO:0009061">
    <property type="term" value="P:anaerobic respiration"/>
    <property type="evidence" value="ECO:0007669"/>
    <property type="project" value="TreeGrafter"/>
</dbReference>
<evidence type="ECO:0000256" key="4">
    <source>
        <dbReference type="ARBA" id="ARBA00022989"/>
    </source>
</evidence>